<feature type="compositionally biased region" description="Basic residues" evidence="6">
    <location>
        <begin position="954"/>
        <end position="965"/>
    </location>
</feature>
<sequence length="1087" mass="120858">MSKAVEEGVEPPLAALLDGKSGKKTKTKRKSKATTSKDHNTELEPVQAAPEPVQIEPEPIQIEPEPVQMEPEPVQIEPEQIQIEPEPVRIEPEPVQNDEESSRDGPRVSVSMFDDSVENHFRVMDTIAKLCGKAEEDHRIEDSEIQSLSSSITFLREWADFKYEPRDVRFACRGGSPDGKDVFTGITLRQFSSATVPKKEALSGDTSSLELSQDFVMYVGGPVWALDWCPRVHQSPDYHPKCEFVAIAAHPPGSSYHKLGQPLTGRGAIQIWCLLNVGVNEENSHPIGEKPKRELKKGGAREENSAEPKRPIGRPRKKPLEEKSTEPKRPRGRPRKNPIEESVDKEATEEKSTRPKRPRGRPLKKPIEESVDNLDGSSNYVEALYIQYPEGSPELHSTGCVPANTQEHGKKRKNYKHAASECNPTLKSYARRRKLNDMESAGSNNNYTCPSLLNQNEERGPLVSDYDIQQSSRQDPQTSNNVQDNDYPKIGSTRCSVPEDVALPRIVLCLAHHGKVAWDVKWRPPSEHDSNCKHRLGYLAVLSGNGSLEVWDVPLPHAIEVIYSSSCREGTDPRFIKLAPVFRCLALKYGGEKSIPLTVEWSASPAHDYLLAGCHDGTVALWKFSASNASQDTRPLLCFSADTNPIRALAWAPVDSYSEGANVIATAGHGGLKFWDLRDPFRPLWDLDHLPKFIYSLDWLPDPRCVILSFDDGTMKVISLVKAASDDPVTGMAGTKQPGLHNLSCLPFAIWSVHVSRLTGMAAYCGADGTVLRFQLTSKSVEKDPRRHRAPHFLCVSLTMEESAVTINTTVSNIPFPLKVVRNNPESNKVKSANDKMAKDSASEDQTLALCYGVDPDIQSESGEKVASLKRKKTKKSGSSETTPEDDQALVCVDEEPTSTQEQEIGEKVASVRSRKTQKSRFSKKKPEDDQALVCIDEEPTNTQDKETGVASLKSKKTQKSRSSKKNPNDDRGLVCIGEEEPTNTLEEEIGVASPKSKKKQKPRSSKKKPNDDQDLACIDEEPINTQEEEAGKELEIFPEKIVAMHRVRWNMNKGSERWLCYGGAAGLVRCQEIVLSDTEKAWAMKR</sequence>
<feature type="region of interest" description="Disordered" evidence="6">
    <location>
        <begin position="282"/>
        <end position="374"/>
    </location>
</feature>
<dbReference type="PANTHER" id="PTHR15052:SF2">
    <property type="entry name" value="GENERAL TRANSCRIPTION FACTOR 3C POLYPEPTIDE 2"/>
    <property type="match status" value="1"/>
</dbReference>
<feature type="compositionally biased region" description="Basic and acidic residues" evidence="6">
    <location>
        <begin position="337"/>
        <end position="353"/>
    </location>
</feature>
<dbReference type="InterPro" id="IPR036322">
    <property type="entry name" value="WD40_repeat_dom_sf"/>
</dbReference>
<keyword evidence="2" id="KW-0677">Repeat</keyword>
<proteinExistence type="predicted"/>
<name>A0A6J5VDV1_PRUAR</name>
<dbReference type="Proteomes" id="UP000507245">
    <property type="component" value="Unassembled WGS sequence"/>
</dbReference>
<evidence type="ECO:0000256" key="2">
    <source>
        <dbReference type="ARBA" id="ARBA00022737"/>
    </source>
</evidence>
<dbReference type="SMART" id="SM00384">
    <property type="entry name" value="AT_hook"/>
    <property type="match status" value="3"/>
</dbReference>
<keyword evidence="3" id="KW-0238">DNA-binding</keyword>
<dbReference type="PANTHER" id="PTHR15052">
    <property type="entry name" value="RNA POLYMERASE III TRANSCRIPTION INITIATION FACTOR COMPLEX SUBUNIT"/>
    <property type="match status" value="1"/>
</dbReference>
<dbReference type="InterPro" id="IPR000116">
    <property type="entry name" value="HMGA"/>
</dbReference>
<reference evidence="10" key="1">
    <citation type="journal article" date="2020" name="Genome Biol.">
        <title>Gamete binning: chromosome-level and haplotype-resolved genome assembly enabled by high-throughput single-cell sequencing of gamete genomes.</title>
        <authorList>
            <person name="Campoy J.A."/>
            <person name="Sun H."/>
            <person name="Goel M."/>
            <person name="Jiao W.-B."/>
            <person name="Folz-Donahue K."/>
            <person name="Wang N."/>
            <person name="Rubio M."/>
            <person name="Liu C."/>
            <person name="Kukat C."/>
            <person name="Ruiz D."/>
            <person name="Huettel B."/>
            <person name="Schneeberger K."/>
        </authorList>
    </citation>
    <scope>NUCLEOTIDE SEQUENCE [LARGE SCALE GENOMIC DNA]</scope>
    <source>
        <strain evidence="10">cv. Rojo Pasion</strain>
    </source>
</reference>
<evidence type="ECO:0000256" key="4">
    <source>
        <dbReference type="ARBA" id="ARBA00023163"/>
    </source>
</evidence>
<feature type="compositionally biased region" description="Acidic residues" evidence="6">
    <location>
        <begin position="978"/>
        <end position="990"/>
    </location>
</feature>
<dbReference type="Pfam" id="PF00400">
    <property type="entry name" value="WD40"/>
    <property type="match status" value="1"/>
</dbReference>
<organism evidence="7 9">
    <name type="scientific">Prunus armeniaca</name>
    <name type="common">Apricot</name>
    <name type="synonym">Armeniaca vulgaris</name>
    <dbReference type="NCBI Taxonomy" id="36596"/>
    <lineage>
        <taxon>Eukaryota</taxon>
        <taxon>Viridiplantae</taxon>
        <taxon>Streptophyta</taxon>
        <taxon>Embryophyta</taxon>
        <taxon>Tracheophyta</taxon>
        <taxon>Spermatophyta</taxon>
        <taxon>Magnoliopsida</taxon>
        <taxon>eudicotyledons</taxon>
        <taxon>Gunneridae</taxon>
        <taxon>Pentapetalae</taxon>
        <taxon>rosids</taxon>
        <taxon>fabids</taxon>
        <taxon>Rosales</taxon>
        <taxon>Rosaceae</taxon>
        <taxon>Amygdaloideae</taxon>
        <taxon>Amygdaleae</taxon>
        <taxon>Prunus</taxon>
    </lineage>
</organism>
<dbReference type="EMBL" id="CAEKDK010000007">
    <property type="protein sequence ID" value="CAB4287219.1"/>
    <property type="molecule type" value="Genomic_DNA"/>
</dbReference>
<keyword evidence="4" id="KW-0804">Transcription</keyword>
<feature type="compositionally biased region" description="Basic residues" evidence="6">
    <location>
        <begin position="913"/>
        <end position="924"/>
    </location>
</feature>
<reference evidence="7 9" key="2">
    <citation type="submission" date="2020-05" db="EMBL/GenBank/DDBJ databases">
        <authorList>
            <person name="Campoy J."/>
            <person name="Schneeberger K."/>
            <person name="Spophaly S."/>
        </authorList>
    </citation>
    <scope>NUCLEOTIDE SEQUENCE [LARGE SCALE GENOMIC DNA]</scope>
    <source>
        <strain evidence="7">PruArmRojPasFocal</strain>
    </source>
</reference>
<evidence type="ECO:0000313" key="7">
    <source>
        <dbReference type="EMBL" id="CAB4287219.1"/>
    </source>
</evidence>
<protein>
    <submittedName>
        <fullName evidence="7">Uncharacterized protein</fullName>
    </submittedName>
</protein>
<dbReference type="PRINTS" id="PR00929">
    <property type="entry name" value="ATHOOK"/>
</dbReference>
<feature type="region of interest" description="Disordered" evidence="6">
    <location>
        <begin position="862"/>
        <end position="1031"/>
    </location>
</feature>
<feature type="compositionally biased region" description="Low complexity" evidence="6">
    <location>
        <begin position="50"/>
        <end position="85"/>
    </location>
</feature>
<dbReference type="InterPro" id="IPR017956">
    <property type="entry name" value="AT_hook_DNA-bd_motif"/>
</dbReference>
<evidence type="ECO:0000256" key="1">
    <source>
        <dbReference type="ARBA" id="ARBA00004123"/>
    </source>
</evidence>
<feature type="compositionally biased region" description="Basic residues" evidence="6">
    <location>
        <begin position="354"/>
        <end position="364"/>
    </location>
</feature>
<feature type="region of interest" description="Disordered" evidence="6">
    <location>
        <begin position="1"/>
        <end position="109"/>
    </location>
</feature>
<keyword evidence="10" id="KW-1185">Reference proteome</keyword>
<keyword evidence="5" id="KW-0539">Nucleus</keyword>
<feature type="compositionally biased region" description="Basic and acidic residues" evidence="6">
    <location>
        <begin position="318"/>
        <end position="329"/>
    </location>
</feature>
<comment type="subcellular location">
    <subcellularLocation>
        <location evidence="1">Nucleus</location>
    </subcellularLocation>
</comment>
<dbReference type="OrthoDB" id="4703at2759"/>
<dbReference type="AlphaFoldDB" id="A0A6J5VDV1"/>
<dbReference type="GO" id="GO:0000785">
    <property type="term" value="C:chromatin"/>
    <property type="evidence" value="ECO:0007669"/>
    <property type="project" value="InterPro"/>
</dbReference>
<dbReference type="Gene3D" id="2.130.10.10">
    <property type="entry name" value="YVTN repeat-like/Quinoprotein amine dehydrogenase"/>
    <property type="match status" value="1"/>
</dbReference>
<dbReference type="PRINTS" id="PR00930">
    <property type="entry name" value="HIGHMOBLTYIY"/>
</dbReference>
<feature type="region of interest" description="Disordered" evidence="6">
    <location>
        <begin position="397"/>
        <end position="419"/>
    </location>
</feature>
<feature type="compositionally biased region" description="Basic residues" evidence="6">
    <location>
        <begin position="22"/>
        <end position="32"/>
    </location>
</feature>
<evidence type="ECO:0000313" key="8">
    <source>
        <dbReference type="EMBL" id="CAB4317599.1"/>
    </source>
</evidence>
<dbReference type="SUPFAM" id="SSF50978">
    <property type="entry name" value="WD40 repeat-like"/>
    <property type="match status" value="1"/>
</dbReference>
<accession>A0A6J5VDV1</accession>
<evidence type="ECO:0000256" key="6">
    <source>
        <dbReference type="SAM" id="MobiDB-lite"/>
    </source>
</evidence>
<dbReference type="GO" id="GO:0003677">
    <property type="term" value="F:DNA binding"/>
    <property type="evidence" value="ECO:0007669"/>
    <property type="project" value="UniProtKB-KW"/>
</dbReference>
<dbReference type="InterPro" id="IPR052416">
    <property type="entry name" value="GTF3C_component"/>
</dbReference>
<dbReference type="InterPro" id="IPR015943">
    <property type="entry name" value="WD40/YVTN_repeat-like_dom_sf"/>
</dbReference>
<dbReference type="InterPro" id="IPR000637">
    <property type="entry name" value="HMGI/Y_DNA-bd_CS"/>
</dbReference>
<gene>
    <name evidence="7" type="ORF">CURHAP_LOCUS45101</name>
    <name evidence="8" type="ORF">ORAREDHAP_LOCUS44441</name>
</gene>
<feature type="compositionally biased region" description="Basic residues" evidence="6">
    <location>
        <begin position="996"/>
        <end position="1008"/>
    </location>
</feature>
<feature type="compositionally biased region" description="Acidic residues" evidence="6">
    <location>
        <begin position="883"/>
        <end position="897"/>
    </location>
</feature>
<dbReference type="GO" id="GO:0000127">
    <property type="term" value="C:transcription factor TFIIIC complex"/>
    <property type="evidence" value="ECO:0007669"/>
    <property type="project" value="TreeGrafter"/>
</dbReference>
<dbReference type="GO" id="GO:0005634">
    <property type="term" value="C:nucleus"/>
    <property type="evidence" value="ECO:0007669"/>
    <property type="project" value="UniProtKB-SubCell"/>
</dbReference>
<feature type="region of interest" description="Disordered" evidence="6">
    <location>
        <begin position="468"/>
        <end position="490"/>
    </location>
</feature>
<dbReference type="SMART" id="SM00320">
    <property type="entry name" value="WD40"/>
    <property type="match status" value="5"/>
</dbReference>
<evidence type="ECO:0000313" key="10">
    <source>
        <dbReference type="Proteomes" id="UP000507245"/>
    </source>
</evidence>
<dbReference type="EMBL" id="CAEKKB010000007">
    <property type="protein sequence ID" value="CAB4317599.1"/>
    <property type="molecule type" value="Genomic_DNA"/>
</dbReference>
<feature type="compositionally biased region" description="Basic and acidic residues" evidence="6">
    <location>
        <begin position="282"/>
        <end position="310"/>
    </location>
</feature>
<dbReference type="GO" id="GO:0006355">
    <property type="term" value="P:regulation of DNA-templated transcription"/>
    <property type="evidence" value="ECO:0007669"/>
    <property type="project" value="InterPro"/>
</dbReference>
<evidence type="ECO:0000256" key="5">
    <source>
        <dbReference type="ARBA" id="ARBA00023242"/>
    </source>
</evidence>
<dbReference type="PROSITE" id="PS00354">
    <property type="entry name" value="HMGI_Y"/>
    <property type="match status" value="1"/>
</dbReference>
<feature type="compositionally biased region" description="Polar residues" evidence="6">
    <location>
        <begin position="468"/>
        <end position="484"/>
    </location>
</feature>
<dbReference type="GO" id="GO:0006383">
    <property type="term" value="P:transcription by RNA polymerase III"/>
    <property type="evidence" value="ECO:0007669"/>
    <property type="project" value="TreeGrafter"/>
</dbReference>
<evidence type="ECO:0000313" key="9">
    <source>
        <dbReference type="Proteomes" id="UP000507222"/>
    </source>
</evidence>
<evidence type="ECO:0000256" key="3">
    <source>
        <dbReference type="ARBA" id="ARBA00023125"/>
    </source>
</evidence>
<dbReference type="InterPro" id="IPR001680">
    <property type="entry name" value="WD40_rpt"/>
</dbReference>
<feature type="compositionally biased region" description="Acidic residues" evidence="6">
    <location>
        <begin position="1013"/>
        <end position="1029"/>
    </location>
</feature>
<dbReference type="Proteomes" id="UP000507222">
    <property type="component" value="Unassembled WGS sequence"/>
</dbReference>